<reference evidence="1 2" key="1">
    <citation type="journal article" date="2018" name="MBio">
        <title>Comparative Genomics Reveals the Core Gene Toolbox for the Fungus-Insect Symbiosis.</title>
        <authorList>
            <person name="Wang Y."/>
            <person name="Stata M."/>
            <person name="Wang W."/>
            <person name="Stajich J.E."/>
            <person name="White M.M."/>
            <person name="Moncalvo J.M."/>
        </authorList>
    </citation>
    <scope>NUCLEOTIDE SEQUENCE [LARGE SCALE GENOMIC DNA]</scope>
    <source>
        <strain evidence="1 2">SWE-8-4</strain>
    </source>
</reference>
<dbReference type="Proteomes" id="UP000245383">
    <property type="component" value="Unassembled WGS sequence"/>
</dbReference>
<name>A0A2T9YYB5_9FUNG</name>
<protein>
    <recommendedName>
        <fullName evidence="3">Endonuclease/exonuclease/phosphatase domain-containing protein</fullName>
    </recommendedName>
</protein>
<comment type="caution">
    <text evidence="1">The sequence shown here is derived from an EMBL/GenBank/DDBJ whole genome shotgun (WGS) entry which is preliminary data.</text>
</comment>
<gene>
    <name evidence="1" type="ORF">BB561_000640</name>
</gene>
<sequence>MTFSVHPIYNKVEDLELILNKNNPAVLLQNRSSWGISELRNEYSWMSVKINSKAASGKENEIIVINIHTPHLATEKKIMKKQIELYLQKIVSKNENKKIILAGDFNMDTKSTINWVNKIGVGLTRMPVFNSRGSRLNGIKMGRMIDHICSVNLHFQFIGASVIKNVDISDHFPINSVWINSEITLDAEKAKKIDRKRITVEADKIISHNYYAVLSEYIESSSDTNTILKINKPIKDIHRPELPKKIIKAIKKRRLAFKKMLFEENLAAKNQQFLKFKKLKSDTLKLLKVHRKKNMTKRQIQAIECALNHENRSTWRYIKSNFKYKKNTTTTTAVINENFELIGGKKESLAVWANHFARLAQTTSIGNTNFEVGISCNWMGLELVYPELKTHINYVFKILNGTYWTARRYAKSGFIEKRFIEECPFCRNIAPETIEHILLGSQVATKPPLLPASISMRLVSKLLGEELKLSSTRICKDPTVLCEKYAGNSKVSKRNYTCTLHNSL</sequence>
<accession>A0A2T9YYB5</accession>
<proteinExistence type="predicted"/>
<keyword evidence="2" id="KW-1185">Reference proteome</keyword>
<evidence type="ECO:0008006" key="3">
    <source>
        <dbReference type="Google" id="ProtNLM"/>
    </source>
</evidence>
<dbReference type="STRING" id="133385.A0A2T9YYB5"/>
<dbReference type="OrthoDB" id="5534248at2759"/>
<dbReference type="AlphaFoldDB" id="A0A2T9YYB5"/>
<dbReference type="Gene3D" id="3.60.10.10">
    <property type="entry name" value="Endonuclease/exonuclease/phosphatase"/>
    <property type="match status" value="1"/>
</dbReference>
<evidence type="ECO:0000313" key="2">
    <source>
        <dbReference type="Proteomes" id="UP000245383"/>
    </source>
</evidence>
<dbReference type="InterPro" id="IPR036691">
    <property type="entry name" value="Endo/exonu/phosph_ase_sf"/>
</dbReference>
<organism evidence="1 2">
    <name type="scientific">Smittium simulii</name>
    <dbReference type="NCBI Taxonomy" id="133385"/>
    <lineage>
        <taxon>Eukaryota</taxon>
        <taxon>Fungi</taxon>
        <taxon>Fungi incertae sedis</taxon>
        <taxon>Zoopagomycota</taxon>
        <taxon>Kickxellomycotina</taxon>
        <taxon>Harpellomycetes</taxon>
        <taxon>Harpellales</taxon>
        <taxon>Legeriomycetaceae</taxon>
        <taxon>Smittium</taxon>
    </lineage>
</organism>
<dbReference type="SUPFAM" id="SSF56219">
    <property type="entry name" value="DNase I-like"/>
    <property type="match status" value="1"/>
</dbReference>
<dbReference type="EMBL" id="MBFR01000014">
    <property type="protein sequence ID" value="PVU97318.1"/>
    <property type="molecule type" value="Genomic_DNA"/>
</dbReference>
<evidence type="ECO:0000313" key="1">
    <source>
        <dbReference type="EMBL" id="PVU97318.1"/>
    </source>
</evidence>